<feature type="transmembrane region" description="Helical" evidence="1">
    <location>
        <begin position="80"/>
        <end position="102"/>
    </location>
</feature>
<evidence type="ECO:0000313" key="3">
    <source>
        <dbReference type="Proteomes" id="UP000199400"/>
    </source>
</evidence>
<dbReference type="RefSeq" id="WP_096327555.1">
    <property type="nucleotide sequence ID" value="NZ_FOMX01000133.1"/>
</dbReference>
<dbReference type="EMBL" id="FOMX01000133">
    <property type="protein sequence ID" value="SFF49531.1"/>
    <property type="molecule type" value="Genomic_DNA"/>
</dbReference>
<dbReference type="STRING" id="54.SAMN02745121_09183"/>
<dbReference type="Proteomes" id="UP000199400">
    <property type="component" value="Unassembled WGS sequence"/>
</dbReference>
<accession>A0A1I2JA02</accession>
<keyword evidence="1" id="KW-0812">Transmembrane</keyword>
<proteinExistence type="predicted"/>
<protein>
    <submittedName>
        <fullName evidence="2">Uncharacterized protein</fullName>
    </submittedName>
</protein>
<reference evidence="3" key="1">
    <citation type="submission" date="2016-10" db="EMBL/GenBank/DDBJ databases">
        <authorList>
            <person name="Varghese N."/>
            <person name="Submissions S."/>
        </authorList>
    </citation>
    <scope>NUCLEOTIDE SEQUENCE [LARGE SCALE GENOMIC DNA]</scope>
    <source>
        <strain evidence="3">ATCC 25963</strain>
    </source>
</reference>
<keyword evidence="1" id="KW-1133">Transmembrane helix</keyword>
<evidence type="ECO:0000256" key="1">
    <source>
        <dbReference type="SAM" id="Phobius"/>
    </source>
</evidence>
<feature type="transmembrane region" description="Helical" evidence="1">
    <location>
        <begin position="20"/>
        <end position="45"/>
    </location>
</feature>
<organism evidence="2 3">
    <name type="scientific">Nannocystis exedens</name>
    <dbReference type="NCBI Taxonomy" id="54"/>
    <lineage>
        <taxon>Bacteria</taxon>
        <taxon>Pseudomonadati</taxon>
        <taxon>Myxococcota</taxon>
        <taxon>Polyangia</taxon>
        <taxon>Nannocystales</taxon>
        <taxon>Nannocystaceae</taxon>
        <taxon>Nannocystis</taxon>
    </lineage>
</organism>
<sequence>MTDVENKDAVSSLSETRDQMTQYFCICGVRDVGIVAGAVGLGILAGWAGHHVLRGRWRSVPVVVSIALTGAAYLTRQRFVVKAGLAVGGASLLLSNVHFTFWDQLEEDRMLEA</sequence>
<feature type="transmembrane region" description="Helical" evidence="1">
    <location>
        <begin position="57"/>
        <end position="74"/>
    </location>
</feature>
<name>A0A1I2JA02_9BACT</name>
<dbReference type="AlphaFoldDB" id="A0A1I2JA02"/>
<keyword evidence="1" id="KW-0472">Membrane</keyword>
<evidence type="ECO:0000313" key="2">
    <source>
        <dbReference type="EMBL" id="SFF49531.1"/>
    </source>
</evidence>
<keyword evidence="3" id="KW-1185">Reference proteome</keyword>
<gene>
    <name evidence="2" type="ORF">SAMN02745121_09183</name>
</gene>